<keyword evidence="2" id="KW-1185">Reference proteome</keyword>
<dbReference type="EMBL" id="CP017781">
    <property type="protein sequence ID" value="AOZ68339.1"/>
    <property type="molecule type" value="Genomic_DNA"/>
</dbReference>
<dbReference type="AlphaFoldDB" id="A0A1D9M9D2"/>
<gene>
    <name evidence="1" type="ORF">LPB142_02600</name>
</gene>
<sequence>MTASQTLRAAAVAEPRSLTPAELVAGPCALPQAPLAMPPQVIEAGTGLWRRLVSALLPHRPAAPTAGL</sequence>
<organism evidence="1 2">
    <name type="scientific">Rhodobacter xanthinilyticus</name>
    <dbReference type="NCBI Taxonomy" id="1850250"/>
    <lineage>
        <taxon>Bacteria</taxon>
        <taxon>Pseudomonadati</taxon>
        <taxon>Pseudomonadota</taxon>
        <taxon>Alphaproteobacteria</taxon>
        <taxon>Rhodobacterales</taxon>
        <taxon>Rhodobacter group</taxon>
        <taxon>Rhodobacter</taxon>
    </lineage>
</organism>
<dbReference type="RefSeq" id="WP_068766186.1">
    <property type="nucleotide sequence ID" value="NZ_CP017781.1"/>
</dbReference>
<accession>A0A1D9M9D2</accession>
<evidence type="ECO:0000313" key="2">
    <source>
        <dbReference type="Proteomes" id="UP000176562"/>
    </source>
</evidence>
<protein>
    <submittedName>
        <fullName evidence="1">Uncharacterized protein</fullName>
    </submittedName>
</protein>
<evidence type="ECO:0000313" key="1">
    <source>
        <dbReference type="EMBL" id="AOZ68339.1"/>
    </source>
</evidence>
<dbReference type="Proteomes" id="UP000176562">
    <property type="component" value="Chromosome"/>
</dbReference>
<proteinExistence type="predicted"/>
<dbReference type="STRING" id="1850250.LPB142_02600"/>
<name>A0A1D9M9D2_9RHOB</name>
<reference evidence="1 2" key="1">
    <citation type="submission" date="2016-10" db="EMBL/GenBank/DDBJ databases">
        <title>Rhodobacter sp. LPB0142, isolated from sea water.</title>
        <authorList>
            <person name="Kim E."/>
            <person name="Yi H."/>
        </authorList>
    </citation>
    <scope>NUCLEOTIDE SEQUENCE [LARGE SCALE GENOMIC DNA]</scope>
    <source>
        <strain evidence="1 2">LPB0142</strain>
    </source>
</reference>
<dbReference type="KEGG" id="rhp:LPB142_02600"/>